<keyword evidence="10" id="KW-1185">Reference proteome</keyword>
<dbReference type="PANTHER" id="PTHR31954:SF1">
    <property type="entry name" value="CILIA- AND FLAGELLA-ASSOCIATED PROTEIN 157"/>
    <property type="match status" value="1"/>
</dbReference>
<evidence type="ECO:0000256" key="7">
    <source>
        <dbReference type="SAM" id="Coils"/>
    </source>
</evidence>
<feature type="region of interest" description="Disordered" evidence="8">
    <location>
        <begin position="1"/>
        <end position="20"/>
    </location>
</feature>
<comment type="caution">
    <text evidence="9">The sequence shown here is derived from an EMBL/GenBank/DDBJ whole genome shotgun (WGS) entry which is preliminary data.</text>
</comment>
<evidence type="ECO:0000256" key="8">
    <source>
        <dbReference type="SAM" id="MobiDB-lite"/>
    </source>
</evidence>
<dbReference type="AlphaFoldDB" id="A0ABD1EZV8"/>
<dbReference type="InterPro" id="IPR038844">
    <property type="entry name" value="CFAP157"/>
</dbReference>
<evidence type="ECO:0000256" key="6">
    <source>
        <dbReference type="ARBA" id="ARBA00023273"/>
    </source>
</evidence>
<evidence type="ECO:0000313" key="10">
    <source>
        <dbReference type="Proteomes" id="UP001566132"/>
    </source>
</evidence>
<dbReference type="EMBL" id="JBDJPC010000004">
    <property type="protein sequence ID" value="KAL1506428.1"/>
    <property type="molecule type" value="Genomic_DNA"/>
</dbReference>
<keyword evidence="5" id="KW-0969">Cilium</keyword>
<evidence type="ECO:0000256" key="5">
    <source>
        <dbReference type="ARBA" id="ARBA00023069"/>
    </source>
</evidence>
<evidence type="ECO:0000256" key="3">
    <source>
        <dbReference type="ARBA" id="ARBA00014087"/>
    </source>
</evidence>
<protein>
    <recommendedName>
        <fullName evidence="3">Cilia- and flagella-associated protein 157</fullName>
    </recommendedName>
</protein>
<keyword evidence="4 7" id="KW-0175">Coiled coil</keyword>
<evidence type="ECO:0000256" key="2">
    <source>
        <dbReference type="ARBA" id="ARBA00010841"/>
    </source>
</evidence>
<reference evidence="9 10" key="1">
    <citation type="submission" date="2024-05" db="EMBL/GenBank/DDBJ databases">
        <title>Genetic variation in Jamaican populations of the coffee berry borer (Hypothenemus hampei).</title>
        <authorList>
            <person name="Errbii M."/>
            <person name="Myrie A."/>
        </authorList>
    </citation>
    <scope>NUCLEOTIDE SEQUENCE [LARGE SCALE GENOMIC DNA]</scope>
    <source>
        <strain evidence="9">JA-Hopewell-2020-01-JO</strain>
        <tissue evidence="9">Whole body</tissue>
    </source>
</reference>
<accession>A0ABD1EZV8</accession>
<dbReference type="PANTHER" id="PTHR31954">
    <property type="entry name" value="CILIA- AND FLAGELLA-ASSOCIATED PROTEIN 157"/>
    <property type="match status" value="1"/>
</dbReference>
<name>A0ABD1EZV8_HYPHA</name>
<proteinExistence type="inferred from homology"/>
<comment type="subcellular location">
    <subcellularLocation>
        <location evidence="1">Cell projection</location>
        <location evidence="1">Cilium</location>
    </subcellularLocation>
</comment>
<sequence length="601" mass="69911">MAKDQKSKKGKGKKKKVINEDSNALTEVDKTFYELTIADLNRKLARLRSLTQELEIKNEELQQEGQKNEEDKSDIITYLKRMLQEKTNEISELEERINGLQETRQNETEQFEAKIVQMEQEYYQMQQQLTSENKLLEGKLNSLEEFRSQRDELLKKFEEQEKNMEVQEKRHQREMYEIERKFIISKDKLKTDMEARLLQLSTEFHDASDLRILATTHRIIRENISVNNELNTMLNVHQKLYRDFSHLKTKGVTLRQEAELHEAEKKMALSKVTLQSKIIDKITSNNEYLKKELARYKKYEIEAREVRNEIKKEKDTNSQLKFKVGLLEQNLHKLKCDNNSLKTDLLYLKTENERLDDILMEGVTCIKEALTIKSESDTSIKSSKRESLLNTLFVLLSKSHERKVKKPSLETVTSAEVTYALGDLGFVPKPIEPRPIAKTYRNISSQVGESFEEFLKYGVVIKRNVTGSYTETELDLNIDELEHENLENQTVLEEQKPSVLFFDDQNVSEVESEGESVEYDPFAEETGSDTTLQLSLDVPLEKPEVGAESSKDVISDHLSEALQDYSKESPELITENIENLLELKTEDEDNVKTETEVNITQ</sequence>
<keyword evidence="6" id="KW-0966">Cell projection</keyword>
<evidence type="ECO:0000313" key="9">
    <source>
        <dbReference type="EMBL" id="KAL1506428.1"/>
    </source>
</evidence>
<comment type="similarity">
    <text evidence="2">Belongs to the CFAP157 family.</text>
</comment>
<organism evidence="9 10">
    <name type="scientific">Hypothenemus hampei</name>
    <name type="common">Coffee berry borer</name>
    <dbReference type="NCBI Taxonomy" id="57062"/>
    <lineage>
        <taxon>Eukaryota</taxon>
        <taxon>Metazoa</taxon>
        <taxon>Ecdysozoa</taxon>
        <taxon>Arthropoda</taxon>
        <taxon>Hexapoda</taxon>
        <taxon>Insecta</taxon>
        <taxon>Pterygota</taxon>
        <taxon>Neoptera</taxon>
        <taxon>Endopterygota</taxon>
        <taxon>Coleoptera</taxon>
        <taxon>Polyphaga</taxon>
        <taxon>Cucujiformia</taxon>
        <taxon>Curculionidae</taxon>
        <taxon>Scolytinae</taxon>
        <taxon>Hypothenemus</taxon>
    </lineage>
</organism>
<gene>
    <name evidence="9" type="ORF">ABEB36_005799</name>
</gene>
<feature type="coiled-coil region" evidence="7">
    <location>
        <begin position="37"/>
        <end position="174"/>
    </location>
</feature>
<evidence type="ECO:0000256" key="1">
    <source>
        <dbReference type="ARBA" id="ARBA00004138"/>
    </source>
</evidence>
<evidence type="ECO:0000256" key="4">
    <source>
        <dbReference type="ARBA" id="ARBA00023054"/>
    </source>
</evidence>
<feature type="coiled-coil region" evidence="7">
    <location>
        <begin position="289"/>
        <end position="323"/>
    </location>
</feature>
<dbReference type="Proteomes" id="UP001566132">
    <property type="component" value="Unassembled WGS sequence"/>
</dbReference>
<dbReference type="GO" id="GO:0005929">
    <property type="term" value="C:cilium"/>
    <property type="evidence" value="ECO:0007669"/>
    <property type="project" value="UniProtKB-SubCell"/>
</dbReference>